<reference evidence="9" key="1">
    <citation type="journal article" date="2020" name="mSystems">
        <title>Genome- and Community-Level Interaction Insights into Carbon Utilization and Element Cycling Functions of Hydrothermarchaeota in Hydrothermal Sediment.</title>
        <authorList>
            <person name="Zhou Z."/>
            <person name="Liu Y."/>
            <person name="Xu W."/>
            <person name="Pan J."/>
            <person name="Luo Z.H."/>
            <person name="Li M."/>
        </authorList>
    </citation>
    <scope>NUCLEOTIDE SEQUENCE [LARGE SCALE GENOMIC DNA]</scope>
    <source>
        <strain evidence="9">SpSt-102</strain>
    </source>
</reference>
<dbReference type="PIRSF" id="PIRSF000770">
    <property type="entry name" value="RNA_pol_sigma-SigE/K"/>
    <property type="match status" value="1"/>
</dbReference>
<evidence type="ECO:0000256" key="6">
    <source>
        <dbReference type="RuleBase" id="RU362124"/>
    </source>
</evidence>
<dbReference type="InterPro" id="IPR050239">
    <property type="entry name" value="Sigma-70_RNA_pol_init_factors"/>
</dbReference>
<dbReference type="GO" id="GO:0003677">
    <property type="term" value="F:DNA binding"/>
    <property type="evidence" value="ECO:0007669"/>
    <property type="project" value="UniProtKB-KW"/>
</dbReference>
<comment type="caution">
    <text evidence="9">The sequence shown here is derived from an EMBL/GenBank/DDBJ whole genome shotgun (WGS) entry which is preliminary data.</text>
</comment>
<dbReference type="Pfam" id="PF04545">
    <property type="entry name" value="Sigma70_r4"/>
    <property type="match status" value="1"/>
</dbReference>
<keyword evidence="4 6" id="KW-0238">DNA-binding</keyword>
<dbReference type="Gene3D" id="1.20.120.1810">
    <property type="match status" value="1"/>
</dbReference>
<evidence type="ECO:0000256" key="2">
    <source>
        <dbReference type="ARBA" id="ARBA00023015"/>
    </source>
</evidence>
<dbReference type="CDD" id="cd06171">
    <property type="entry name" value="Sigma70_r4"/>
    <property type="match status" value="1"/>
</dbReference>
<dbReference type="AlphaFoldDB" id="A0A7C5Z4T8"/>
<dbReference type="PROSITE" id="PS00716">
    <property type="entry name" value="SIGMA70_2"/>
    <property type="match status" value="1"/>
</dbReference>
<dbReference type="SUPFAM" id="SSF88659">
    <property type="entry name" value="Sigma3 and sigma4 domains of RNA polymerase sigma factors"/>
    <property type="match status" value="2"/>
</dbReference>
<keyword evidence="3 6" id="KW-0731">Sigma factor</keyword>
<dbReference type="InterPro" id="IPR007627">
    <property type="entry name" value="RNA_pol_sigma70_r2"/>
</dbReference>
<dbReference type="InterPro" id="IPR013324">
    <property type="entry name" value="RNA_pol_sigma_r3/r4-like"/>
</dbReference>
<dbReference type="Pfam" id="PF04539">
    <property type="entry name" value="Sigma70_r3"/>
    <property type="match status" value="1"/>
</dbReference>
<sequence length="240" mass="27471">MSNASQEELINKAKNGDKLARQQLIESNLALVWSVVKKFAAKGVEQEDLFQIGCIGLIKAVDRFDPSFNVRFSTYAVPMIIGEIKRYLRDDGRIKVSRKIKENQSKIKKLRNQFVSNHGREPTISEISQLTGLSSEEILLCMDASSEVASLSEVINQEEGKPITLMDLASDEEDYSTKLLDLMALKEGLKKLKGRERYIIFMRYFKNKTQSEIAKQLNISQVHVSRIEKRALERIKREFV</sequence>
<protein>
    <recommendedName>
        <fullName evidence="6">RNA polymerase sigma factor</fullName>
    </recommendedName>
</protein>
<evidence type="ECO:0000256" key="5">
    <source>
        <dbReference type="ARBA" id="ARBA00023163"/>
    </source>
</evidence>
<dbReference type="NCBIfam" id="NF004052">
    <property type="entry name" value="PRK05572.1"/>
    <property type="match status" value="1"/>
</dbReference>
<evidence type="ECO:0000256" key="3">
    <source>
        <dbReference type="ARBA" id="ARBA00023082"/>
    </source>
</evidence>
<dbReference type="InterPro" id="IPR014322">
    <property type="entry name" value="RNA_pol_sigma-B/F/G"/>
</dbReference>
<organism evidence="9">
    <name type="scientific">Caldicellulosiruptor owensensis</name>
    <dbReference type="NCBI Taxonomy" id="55205"/>
    <lineage>
        <taxon>Bacteria</taxon>
        <taxon>Bacillati</taxon>
        <taxon>Bacillota</taxon>
        <taxon>Bacillota incertae sedis</taxon>
        <taxon>Caldicellulosiruptorales</taxon>
        <taxon>Caldicellulosiruptoraceae</taxon>
        <taxon>Caldicellulosiruptor</taxon>
    </lineage>
</organism>
<dbReference type="Gene3D" id="1.10.10.10">
    <property type="entry name" value="Winged helix-like DNA-binding domain superfamily/Winged helix DNA-binding domain"/>
    <property type="match status" value="1"/>
</dbReference>
<feature type="domain" description="RNA polymerase sigma-70" evidence="7">
    <location>
        <begin position="48"/>
        <end position="61"/>
    </location>
</feature>
<dbReference type="NCBIfam" id="TIGR02937">
    <property type="entry name" value="sigma70-ECF"/>
    <property type="match status" value="1"/>
</dbReference>
<dbReference type="GO" id="GO:0016987">
    <property type="term" value="F:sigma factor activity"/>
    <property type="evidence" value="ECO:0007669"/>
    <property type="project" value="UniProtKB-KW"/>
</dbReference>
<dbReference type="Pfam" id="PF04542">
    <property type="entry name" value="Sigma70_r2"/>
    <property type="match status" value="1"/>
</dbReference>
<dbReference type="PRINTS" id="PR00046">
    <property type="entry name" value="SIGMA70FCT"/>
</dbReference>
<dbReference type="PANTHER" id="PTHR30603:SF17">
    <property type="entry name" value="RNA POLYMERASE SIGMA-G FACTOR"/>
    <property type="match status" value="1"/>
</dbReference>
<dbReference type="InterPro" id="IPR014284">
    <property type="entry name" value="RNA_pol_sigma-70_dom"/>
</dbReference>
<feature type="domain" description="RNA polymerase sigma-70" evidence="8">
    <location>
        <begin position="209"/>
        <end position="235"/>
    </location>
</feature>
<dbReference type="GO" id="GO:0030435">
    <property type="term" value="P:sporulation resulting in formation of a cellular spore"/>
    <property type="evidence" value="ECO:0007669"/>
    <property type="project" value="UniProtKB-KW"/>
</dbReference>
<dbReference type="NCBIfam" id="TIGR02980">
    <property type="entry name" value="SigBFG"/>
    <property type="match status" value="1"/>
</dbReference>
<dbReference type="InterPro" id="IPR007630">
    <property type="entry name" value="RNA_pol_sigma70_r4"/>
</dbReference>
<evidence type="ECO:0000256" key="1">
    <source>
        <dbReference type="ARBA" id="ARBA00022969"/>
    </source>
</evidence>
<dbReference type="PROSITE" id="PS00715">
    <property type="entry name" value="SIGMA70_1"/>
    <property type="match status" value="1"/>
</dbReference>
<dbReference type="InterPro" id="IPR013325">
    <property type="entry name" value="RNA_pol_sigma_r2"/>
</dbReference>
<dbReference type="PANTHER" id="PTHR30603">
    <property type="entry name" value="RNA POLYMERASE SIGMA FACTOR RPO"/>
    <property type="match status" value="1"/>
</dbReference>
<keyword evidence="5 6" id="KW-0804">Transcription</keyword>
<accession>A0A7C5Z4T8</accession>
<keyword evidence="1" id="KW-0749">Sporulation</keyword>
<dbReference type="GO" id="GO:0006352">
    <property type="term" value="P:DNA-templated transcription initiation"/>
    <property type="evidence" value="ECO:0007669"/>
    <property type="project" value="InterPro"/>
</dbReference>
<comment type="similarity">
    <text evidence="6">Belongs to the sigma-70 factor family.</text>
</comment>
<dbReference type="InterPro" id="IPR000943">
    <property type="entry name" value="RNA_pol_sigma70"/>
</dbReference>
<dbReference type="InterPro" id="IPR007624">
    <property type="entry name" value="RNA_pol_sigma70_r3"/>
</dbReference>
<evidence type="ECO:0000259" key="8">
    <source>
        <dbReference type="PROSITE" id="PS00716"/>
    </source>
</evidence>
<dbReference type="SUPFAM" id="SSF88946">
    <property type="entry name" value="Sigma2 domain of RNA polymerase sigma factors"/>
    <property type="match status" value="1"/>
</dbReference>
<dbReference type="Gene3D" id="1.10.10.60">
    <property type="entry name" value="Homeodomain-like"/>
    <property type="match status" value="1"/>
</dbReference>
<gene>
    <name evidence="9" type="ORF">ENL71_06825</name>
</gene>
<evidence type="ECO:0000313" key="9">
    <source>
        <dbReference type="EMBL" id="HHS02196.1"/>
    </source>
</evidence>
<comment type="function">
    <text evidence="6">Sigma factors are initiation factors that promote the attachment of RNA polymerase to specific initiation sites and are then released.</text>
</comment>
<dbReference type="EMBL" id="DRUZ01000082">
    <property type="protein sequence ID" value="HHS02196.1"/>
    <property type="molecule type" value="Genomic_DNA"/>
</dbReference>
<name>A0A7C5Z4T8_9FIRM</name>
<evidence type="ECO:0000256" key="4">
    <source>
        <dbReference type="ARBA" id="ARBA00023125"/>
    </source>
</evidence>
<evidence type="ECO:0000259" key="7">
    <source>
        <dbReference type="PROSITE" id="PS00715"/>
    </source>
</evidence>
<dbReference type="InterPro" id="IPR036388">
    <property type="entry name" value="WH-like_DNA-bd_sf"/>
</dbReference>
<proteinExistence type="inferred from homology"/>
<keyword evidence="2 6" id="KW-0805">Transcription regulation</keyword>